<comment type="caution">
    <text evidence="1">The sequence shown here is derived from an EMBL/GenBank/DDBJ whole genome shotgun (WGS) entry which is preliminary data.</text>
</comment>
<reference evidence="1 2" key="1">
    <citation type="submission" date="2019-01" db="EMBL/GenBank/DDBJ databases">
        <title>Sequencing of cultivated peanut Arachis hypogaea provides insights into genome evolution and oil improvement.</title>
        <authorList>
            <person name="Chen X."/>
        </authorList>
    </citation>
    <scope>NUCLEOTIDE SEQUENCE [LARGE SCALE GENOMIC DNA]</scope>
    <source>
        <strain evidence="2">cv. Fuhuasheng</strain>
        <tissue evidence="1">Leaves</tissue>
    </source>
</reference>
<keyword evidence="2" id="KW-1185">Reference proteome</keyword>
<protein>
    <submittedName>
        <fullName evidence="1">Uncharacterized protein</fullName>
    </submittedName>
</protein>
<organism evidence="1 2">
    <name type="scientific">Arachis hypogaea</name>
    <name type="common">Peanut</name>
    <dbReference type="NCBI Taxonomy" id="3818"/>
    <lineage>
        <taxon>Eukaryota</taxon>
        <taxon>Viridiplantae</taxon>
        <taxon>Streptophyta</taxon>
        <taxon>Embryophyta</taxon>
        <taxon>Tracheophyta</taxon>
        <taxon>Spermatophyta</taxon>
        <taxon>Magnoliopsida</taxon>
        <taxon>eudicotyledons</taxon>
        <taxon>Gunneridae</taxon>
        <taxon>Pentapetalae</taxon>
        <taxon>rosids</taxon>
        <taxon>fabids</taxon>
        <taxon>Fabales</taxon>
        <taxon>Fabaceae</taxon>
        <taxon>Papilionoideae</taxon>
        <taxon>50 kb inversion clade</taxon>
        <taxon>dalbergioids sensu lato</taxon>
        <taxon>Dalbergieae</taxon>
        <taxon>Pterocarpus clade</taxon>
        <taxon>Arachis</taxon>
    </lineage>
</organism>
<name>A0A445D2E2_ARAHY</name>
<sequence>MQPILPSKVPNNKSNRLVLLEPEPLRSHGHRHEIRLLKEAQILSNSRTSFLANITKKNETKMSHNLQSKKQHCSYFLEKGMYWWSACIPYSLPNPLCLYPP</sequence>
<accession>A0A445D2E2</accession>
<proteinExistence type="predicted"/>
<dbReference type="Proteomes" id="UP000289738">
    <property type="component" value="Chromosome A05"/>
</dbReference>
<evidence type="ECO:0000313" key="1">
    <source>
        <dbReference type="EMBL" id="RYR57383.1"/>
    </source>
</evidence>
<dbReference type="EMBL" id="SDMP01000005">
    <property type="protein sequence ID" value="RYR57383.1"/>
    <property type="molecule type" value="Genomic_DNA"/>
</dbReference>
<gene>
    <name evidence="1" type="ORF">Ahy_A05g023118</name>
</gene>
<evidence type="ECO:0000313" key="2">
    <source>
        <dbReference type="Proteomes" id="UP000289738"/>
    </source>
</evidence>
<dbReference type="AlphaFoldDB" id="A0A445D2E2"/>